<feature type="compositionally biased region" description="Basic and acidic residues" evidence="6">
    <location>
        <begin position="340"/>
        <end position="351"/>
    </location>
</feature>
<dbReference type="Proteomes" id="UP000701853">
    <property type="component" value="Chromosome 6"/>
</dbReference>
<keyword evidence="10" id="KW-1185">Reference proteome</keyword>
<keyword evidence="4" id="KW-0653">Protein transport</keyword>
<dbReference type="GO" id="GO:0043328">
    <property type="term" value="P:protein transport to vacuole involved in ubiquitin-dependent protein catabolic process via the multivesicular body sorting pathway"/>
    <property type="evidence" value="ECO:0007669"/>
    <property type="project" value="InterPro"/>
</dbReference>
<dbReference type="InterPro" id="IPR002014">
    <property type="entry name" value="VHS_dom"/>
</dbReference>
<feature type="domain" description="GAT" evidence="8">
    <location>
        <begin position="247"/>
        <end position="334"/>
    </location>
</feature>
<dbReference type="AlphaFoldDB" id="A0A8J6CXN6"/>
<protein>
    <recommendedName>
        <fullName evidence="11">VHS domain-containing protein</fullName>
    </recommendedName>
</protein>
<feature type="region of interest" description="Disordered" evidence="6">
    <location>
        <begin position="469"/>
        <end position="491"/>
    </location>
</feature>
<feature type="domain" description="VHS" evidence="7">
    <location>
        <begin position="9"/>
        <end position="130"/>
    </location>
</feature>
<accession>A0A8J6CXN6</accession>
<feature type="compositionally biased region" description="Polar residues" evidence="6">
    <location>
        <begin position="505"/>
        <end position="514"/>
    </location>
</feature>
<dbReference type="SUPFAM" id="SSF89009">
    <property type="entry name" value="GAT-like domain"/>
    <property type="match status" value="1"/>
</dbReference>
<evidence type="ECO:0000313" key="9">
    <source>
        <dbReference type="EMBL" id="KAG8491257.1"/>
    </source>
</evidence>
<dbReference type="InterPro" id="IPR008942">
    <property type="entry name" value="ENTH_VHS"/>
</dbReference>
<gene>
    <name evidence="9" type="ORF">CXB51_014427</name>
</gene>
<dbReference type="Pfam" id="PF00790">
    <property type="entry name" value="VHS"/>
    <property type="match status" value="1"/>
</dbReference>
<dbReference type="Pfam" id="PF03127">
    <property type="entry name" value="GAT"/>
    <property type="match status" value="1"/>
</dbReference>
<dbReference type="CDD" id="cd14231">
    <property type="entry name" value="GAT_GGA-like_plant"/>
    <property type="match status" value="1"/>
</dbReference>
<dbReference type="PANTHER" id="PTHR45898">
    <property type="entry name" value="TOM1-LIKE PROTEIN"/>
    <property type="match status" value="1"/>
</dbReference>
<feature type="region of interest" description="Disordered" evidence="6">
    <location>
        <begin position="332"/>
        <end position="399"/>
    </location>
</feature>
<evidence type="ECO:0000259" key="7">
    <source>
        <dbReference type="PROSITE" id="PS50179"/>
    </source>
</evidence>
<evidence type="ECO:0000259" key="8">
    <source>
        <dbReference type="PROSITE" id="PS50909"/>
    </source>
</evidence>
<comment type="caution">
    <text evidence="9">The sequence shown here is derived from an EMBL/GenBank/DDBJ whole genome shotgun (WGS) entry which is preliminary data.</text>
</comment>
<evidence type="ECO:0000256" key="1">
    <source>
        <dbReference type="ARBA" id="ARBA00004170"/>
    </source>
</evidence>
<dbReference type="SMART" id="SM00288">
    <property type="entry name" value="VHS"/>
    <property type="match status" value="1"/>
</dbReference>
<dbReference type="Gene3D" id="1.20.58.160">
    <property type="match status" value="1"/>
</dbReference>
<dbReference type="InterPro" id="IPR038425">
    <property type="entry name" value="GAT_sf"/>
</dbReference>
<dbReference type="GO" id="GO:0035091">
    <property type="term" value="F:phosphatidylinositol binding"/>
    <property type="evidence" value="ECO:0007669"/>
    <property type="project" value="InterPro"/>
</dbReference>
<dbReference type="PROSITE" id="PS50179">
    <property type="entry name" value="VHS"/>
    <property type="match status" value="1"/>
</dbReference>
<dbReference type="InterPro" id="IPR044836">
    <property type="entry name" value="TOL_plant"/>
</dbReference>
<evidence type="ECO:0000256" key="6">
    <source>
        <dbReference type="SAM" id="MobiDB-lite"/>
    </source>
</evidence>
<feature type="compositionally biased region" description="Basic and acidic residues" evidence="6">
    <location>
        <begin position="665"/>
        <end position="674"/>
    </location>
</feature>
<feature type="region of interest" description="Disordered" evidence="6">
    <location>
        <begin position="505"/>
        <end position="579"/>
    </location>
</feature>
<keyword evidence="3" id="KW-0813">Transport</keyword>
<name>A0A8J6CXN6_9ROSI</name>
<dbReference type="CDD" id="cd03561">
    <property type="entry name" value="VHS"/>
    <property type="match status" value="1"/>
</dbReference>
<proteinExistence type="inferred from homology"/>
<evidence type="ECO:0000256" key="5">
    <source>
        <dbReference type="ARBA" id="ARBA00023136"/>
    </source>
</evidence>
<dbReference type="EMBL" id="JAHUZN010000006">
    <property type="protein sequence ID" value="KAG8491257.1"/>
    <property type="molecule type" value="Genomic_DNA"/>
</dbReference>
<dbReference type="Gene3D" id="1.25.40.90">
    <property type="match status" value="1"/>
</dbReference>
<reference evidence="9 10" key="1">
    <citation type="journal article" date="2021" name="bioRxiv">
        <title>The Gossypium anomalum genome as a resource for cotton improvement and evolutionary analysis of hybrid incompatibility.</title>
        <authorList>
            <person name="Grover C.E."/>
            <person name="Yuan D."/>
            <person name="Arick M.A."/>
            <person name="Miller E.R."/>
            <person name="Hu G."/>
            <person name="Peterson D.G."/>
            <person name="Wendel J.F."/>
            <person name="Udall J.A."/>
        </authorList>
    </citation>
    <scope>NUCLEOTIDE SEQUENCE [LARGE SCALE GENOMIC DNA]</scope>
    <source>
        <strain evidence="9">JFW-Udall</strain>
        <tissue evidence="9">Leaf</tissue>
    </source>
</reference>
<feature type="region of interest" description="Disordered" evidence="6">
    <location>
        <begin position="665"/>
        <end position="702"/>
    </location>
</feature>
<feature type="compositionally biased region" description="Low complexity" evidence="6">
    <location>
        <begin position="363"/>
        <end position="380"/>
    </location>
</feature>
<evidence type="ECO:0000256" key="4">
    <source>
        <dbReference type="ARBA" id="ARBA00022927"/>
    </source>
</evidence>
<evidence type="ECO:0000256" key="3">
    <source>
        <dbReference type="ARBA" id="ARBA00022448"/>
    </source>
</evidence>
<dbReference type="InterPro" id="IPR004152">
    <property type="entry name" value="GAT_dom"/>
</dbReference>
<keyword evidence="5" id="KW-0472">Membrane</keyword>
<comment type="similarity">
    <text evidence="2">Belongs to the TOM1 family.</text>
</comment>
<feature type="compositionally biased region" description="Polar residues" evidence="6">
    <location>
        <begin position="675"/>
        <end position="688"/>
    </location>
</feature>
<dbReference type="PROSITE" id="PS50909">
    <property type="entry name" value="GAT"/>
    <property type="match status" value="1"/>
</dbReference>
<evidence type="ECO:0000256" key="2">
    <source>
        <dbReference type="ARBA" id="ARBA00007708"/>
    </source>
</evidence>
<evidence type="ECO:0008006" key="11">
    <source>
        <dbReference type="Google" id="ProtNLM"/>
    </source>
</evidence>
<dbReference type="SUPFAM" id="SSF48464">
    <property type="entry name" value="ENTH/VHS domain"/>
    <property type="match status" value="1"/>
</dbReference>
<dbReference type="GO" id="GO:0043130">
    <property type="term" value="F:ubiquitin binding"/>
    <property type="evidence" value="ECO:0007669"/>
    <property type="project" value="InterPro"/>
</dbReference>
<dbReference type="GO" id="GO:0005737">
    <property type="term" value="C:cytoplasm"/>
    <property type="evidence" value="ECO:0007669"/>
    <property type="project" value="UniProtKB-ARBA"/>
</dbReference>
<feature type="region of interest" description="Disordered" evidence="6">
    <location>
        <begin position="162"/>
        <end position="188"/>
    </location>
</feature>
<dbReference type="OrthoDB" id="957735at2759"/>
<dbReference type="PANTHER" id="PTHR45898:SF4">
    <property type="entry name" value="TARGET OF MYB PROTEIN 1"/>
    <property type="match status" value="1"/>
</dbReference>
<evidence type="ECO:0000313" key="10">
    <source>
        <dbReference type="Proteomes" id="UP000701853"/>
    </source>
</evidence>
<sequence length="717" mass="79679">MVNYLVERATSDVLVGPDWAKNTEICEILKHDPGQVKDVVKGIKKKLKSKNPKVQLLALSLLETMIQNCGEIVHMHVADRNILPEMVKIFKKRPDYSVKEKILILVDTWQEAFGGARARYPQYFSAYQELLVCLLRLSLLKLYETCCIDQDTFPLTRAGAMFPQRTEKPPPQNKRKSDQQETAESSEEPDFPTLRYFVVSQLFDFHHHVSRPSYRYRKPYPAWIDSDHFRLELQNARSIMNVLTEMLSAIDPANKEKLMKFHAASYNAYLVTFLLQLQGLKQDVILDLVEQCRTFKQRVIHLVNSTSDESLLCQGLALNDDLQRVLAKHQSLATGTSQADKNKPEPAKEPAKAGGPLVDTGHISNQSNDSRSISSTAASSQHTPPAAASPKIDLLSCDDYNSPEVDNSLAIVPFGEPQQPTPAPEQNAIVLYDMFSDGNTTYDSSRTQGFGGQTNPLTPQIQHQQNFHSNGTAANVGSPGYDTHGLTGQTDPWTPQFQQQQNFHVNGTAPNMGSPQYEKSYAQGTGPSWTSQLDQHAADPFYGTQYSGSLPPPPWEAQEADSSPVAGAQWQPQGSQHMGSDQVVYIQPITPGHYSTINNQANQGNQFADFNPQQSPGTQYMGMVPQQMPGGQMTSYPQHTHQMYGNPQMGASGFGQQQYLDEQMHGPSIRDDNGLRNSSYQVSTSSYVPPSRPSNPEDTMFGDLVDMAKVKSTPTPP</sequence>
<organism evidence="9 10">
    <name type="scientific">Gossypium anomalum</name>
    <dbReference type="NCBI Taxonomy" id="47600"/>
    <lineage>
        <taxon>Eukaryota</taxon>
        <taxon>Viridiplantae</taxon>
        <taxon>Streptophyta</taxon>
        <taxon>Embryophyta</taxon>
        <taxon>Tracheophyta</taxon>
        <taxon>Spermatophyta</taxon>
        <taxon>Magnoliopsida</taxon>
        <taxon>eudicotyledons</taxon>
        <taxon>Gunneridae</taxon>
        <taxon>Pentapetalae</taxon>
        <taxon>rosids</taxon>
        <taxon>malvids</taxon>
        <taxon>Malvales</taxon>
        <taxon>Malvaceae</taxon>
        <taxon>Malvoideae</taxon>
        <taxon>Gossypium</taxon>
    </lineage>
</organism>
<dbReference type="GO" id="GO:0016020">
    <property type="term" value="C:membrane"/>
    <property type="evidence" value="ECO:0007669"/>
    <property type="project" value="UniProtKB-SubCell"/>
</dbReference>
<feature type="compositionally biased region" description="Polar residues" evidence="6">
    <location>
        <begin position="522"/>
        <end position="534"/>
    </location>
</feature>
<comment type="subcellular location">
    <subcellularLocation>
        <location evidence="1">Membrane</location>
        <topology evidence="1">Peripheral membrane protein</topology>
    </subcellularLocation>
</comment>
<feature type="compositionally biased region" description="Polar residues" evidence="6">
    <location>
        <begin position="570"/>
        <end position="579"/>
    </location>
</feature>